<dbReference type="Proteomes" id="UP000193685">
    <property type="component" value="Unassembled WGS sequence"/>
</dbReference>
<name>A0A1Y2ERF8_PROLT</name>
<evidence type="ECO:0000256" key="1">
    <source>
        <dbReference type="SAM" id="MobiDB-lite"/>
    </source>
</evidence>
<evidence type="ECO:0000313" key="2">
    <source>
        <dbReference type="EMBL" id="ORY74112.1"/>
    </source>
</evidence>
<feature type="region of interest" description="Disordered" evidence="1">
    <location>
        <begin position="47"/>
        <end position="71"/>
    </location>
</feature>
<feature type="compositionally biased region" description="Basic residues" evidence="1">
    <location>
        <begin position="47"/>
        <end position="61"/>
    </location>
</feature>
<evidence type="ECO:0000313" key="3">
    <source>
        <dbReference type="Proteomes" id="UP000193685"/>
    </source>
</evidence>
<dbReference type="AlphaFoldDB" id="A0A1Y2ERF8"/>
<dbReference type="EMBL" id="MCFI01000031">
    <property type="protein sequence ID" value="ORY74112.1"/>
    <property type="molecule type" value="Genomic_DNA"/>
</dbReference>
<gene>
    <name evidence="2" type="ORF">BCR37DRAFT_384540</name>
</gene>
<reference evidence="2 3" key="1">
    <citation type="submission" date="2016-07" db="EMBL/GenBank/DDBJ databases">
        <title>Pervasive Adenine N6-methylation of Active Genes in Fungi.</title>
        <authorList>
            <consortium name="DOE Joint Genome Institute"/>
            <person name="Mondo S.J."/>
            <person name="Dannebaum R.O."/>
            <person name="Kuo R.C."/>
            <person name="Labutti K."/>
            <person name="Haridas S."/>
            <person name="Kuo A."/>
            <person name="Salamov A."/>
            <person name="Ahrendt S.R."/>
            <person name="Lipzen A."/>
            <person name="Sullivan W."/>
            <person name="Andreopoulos W.B."/>
            <person name="Clum A."/>
            <person name="Lindquist E."/>
            <person name="Daum C."/>
            <person name="Ramamoorthy G.K."/>
            <person name="Gryganskyi A."/>
            <person name="Culley D."/>
            <person name="Magnuson J.K."/>
            <person name="James T.Y."/>
            <person name="O'Malley M.A."/>
            <person name="Stajich J.E."/>
            <person name="Spatafora J.W."/>
            <person name="Visel A."/>
            <person name="Grigoriev I.V."/>
        </authorList>
    </citation>
    <scope>NUCLEOTIDE SEQUENCE [LARGE SCALE GENOMIC DNA]</scope>
    <source>
        <strain evidence="2 3">12-1054</strain>
    </source>
</reference>
<dbReference type="GeneID" id="63786858"/>
<keyword evidence="3" id="KW-1185">Reference proteome</keyword>
<dbReference type="RefSeq" id="XP_040721946.1">
    <property type="nucleotide sequence ID" value="XM_040870259.1"/>
</dbReference>
<organism evidence="2 3">
    <name type="scientific">Protomyces lactucae-debilis</name>
    <dbReference type="NCBI Taxonomy" id="2754530"/>
    <lineage>
        <taxon>Eukaryota</taxon>
        <taxon>Fungi</taxon>
        <taxon>Dikarya</taxon>
        <taxon>Ascomycota</taxon>
        <taxon>Taphrinomycotina</taxon>
        <taxon>Taphrinomycetes</taxon>
        <taxon>Taphrinales</taxon>
        <taxon>Protomycetaceae</taxon>
        <taxon>Protomyces</taxon>
    </lineage>
</organism>
<protein>
    <submittedName>
        <fullName evidence="2">Uncharacterized protein</fullName>
    </submittedName>
</protein>
<accession>A0A1Y2ERF8</accession>
<sequence>MRCCDMHRQEHCHRPARTAAVPGRALSACFDVLPCCGHLASHARAAATHKPRIHIRRRHPAPRLPQPRPPHPKDIQDTMTNKAEIQTTTCNCMGDESICACKTGQCVCSSCPKSARKACNCGGDVSACECDGGACSCSNCPKSSK</sequence>
<proteinExistence type="predicted"/>
<comment type="caution">
    <text evidence="2">The sequence shown here is derived from an EMBL/GenBank/DDBJ whole genome shotgun (WGS) entry which is preliminary data.</text>
</comment>